<evidence type="ECO:0000313" key="2">
    <source>
        <dbReference type="EMBL" id="SVC92859.1"/>
    </source>
</evidence>
<dbReference type="GO" id="GO:0050482">
    <property type="term" value="P:arachidonate secretion"/>
    <property type="evidence" value="ECO:0007669"/>
    <property type="project" value="InterPro"/>
</dbReference>
<accession>A0A382R537</accession>
<name>A0A382R537_9ZZZZ</name>
<organism evidence="2">
    <name type="scientific">marine metagenome</name>
    <dbReference type="NCBI Taxonomy" id="408172"/>
    <lineage>
        <taxon>unclassified sequences</taxon>
        <taxon>metagenomes</taxon>
        <taxon>ecological metagenomes</taxon>
    </lineage>
</organism>
<reference evidence="2" key="1">
    <citation type="submission" date="2018-05" db="EMBL/GenBank/DDBJ databases">
        <authorList>
            <person name="Lanie J.A."/>
            <person name="Ng W.-L."/>
            <person name="Kazmierczak K.M."/>
            <person name="Andrzejewski T.M."/>
            <person name="Davidsen T.M."/>
            <person name="Wayne K.J."/>
            <person name="Tettelin H."/>
            <person name="Glass J.I."/>
            <person name="Rusch D."/>
            <person name="Podicherti R."/>
            <person name="Tsui H.-C.T."/>
            <person name="Winkler M.E."/>
        </authorList>
    </citation>
    <scope>NUCLEOTIDE SEQUENCE</scope>
</reference>
<proteinExistence type="predicted"/>
<dbReference type="InterPro" id="IPR036444">
    <property type="entry name" value="PLipase_A2_dom_sf"/>
</dbReference>
<feature type="domain" description="Phospholipase A2-like" evidence="1">
    <location>
        <begin position="44"/>
        <end position="132"/>
    </location>
</feature>
<dbReference type="Gene3D" id="1.20.90.10">
    <property type="entry name" value="Phospholipase A2 domain"/>
    <property type="match status" value="1"/>
</dbReference>
<dbReference type="GO" id="GO:0006644">
    <property type="term" value="P:phospholipid metabolic process"/>
    <property type="evidence" value="ECO:0007669"/>
    <property type="project" value="InterPro"/>
</dbReference>
<protein>
    <recommendedName>
        <fullName evidence="1">Phospholipase A2-like domain-containing protein</fullName>
    </recommendedName>
</protein>
<dbReference type="EMBL" id="UINC01119206">
    <property type="protein sequence ID" value="SVC92859.1"/>
    <property type="molecule type" value="Genomic_DNA"/>
</dbReference>
<dbReference type="AlphaFoldDB" id="A0A382R537"/>
<dbReference type="GO" id="GO:0004623">
    <property type="term" value="F:phospholipase A2 activity"/>
    <property type="evidence" value="ECO:0007669"/>
    <property type="project" value="InterPro"/>
</dbReference>
<gene>
    <name evidence="2" type="ORF">METZ01_LOCUS345713</name>
</gene>
<dbReference type="GO" id="GO:0005198">
    <property type="term" value="F:structural molecule activity"/>
    <property type="evidence" value="ECO:0007669"/>
    <property type="project" value="InterPro"/>
</dbReference>
<dbReference type="InterPro" id="IPR013607">
    <property type="entry name" value="Phospholipase_A2-like"/>
</dbReference>
<evidence type="ECO:0000259" key="1">
    <source>
        <dbReference type="Pfam" id="PF08398"/>
    </source>
</evidence>
<sequence length="152" mass="17387">MSLKIFFKKSKSNAFKSLKNKIYEENECSFKGETHMIGRNKNGKLTKMNFCGPGTKLEKRKKGKCSKPISNVDSVCKTHDYDYKSISSGKFKNASKKTKKKKVRKADKKMINSIKNDKTAEAKILKTIMENKIRLEQLGLLDRLQFIGNKGK</sequence>
<dbReference type="Pfam" id="PF08398">
    <property type="entry name" value="Phospholip_A2_4"/>
    <property type="match status" value="1"/>
</dbReference>